<protein>
    <submittedName>
        <fullName evidence="2">Uncharacterized protein</fullName>
    </submittedName>
</protein>
<gene>
    <name evidence="2" type="ORF">KIW84_056139</name>
</gene>
<accession>A0A9D4WXF0</accession>
<dbReference type="Proteomes" id="UP001058974">
    <property type="component" value="Chromosome 5"/>
</dbReference>
<keyword evidence="1" id="KW-0472">Membrane</keyword>
<dbReference type="AlphaFoldDB" id="A0A9D4WXF0"/>
<organism evidence="2 3">
    <name type="scientific">Pisum sativum</name>
    <name type="common">Garden pea</name>
    <name type="synonym">Lathyrus oleraceus</name>
    <dbReference type="NCBI Taxonomy" id="3888"/>
    <lineage>
        <taxon>Eukaryota</taxon>
        <taxon>Viridiplantae</taxon>
        <taxon>Streptophyta</taxon>
        <taxon>Embryophyta</taxon>
        <taxon>Tracheophyta</taxon>
        <taxon>Spermatophyta</taxon>
        <taxon>Magnoliopsida</taxon>
        <taxon>eudicotyledons</taxon>
        <taxon>Gunneridae</taxon>
        <taxon>Pentapetalae</taxon>
        <taxon>rosids</taxon>
        <taxon>fabids</taxon>
        <taxon>Fabales</taxon>
        <taxon>Fabaceae</taxon>
        <taxon>Papilionoideae</taxon>
        <taxon>50 kb inversion clade</taxon>
        <taxon>NPAAA clade</taxon>
        <taxon>Hologalegina</taxon>
        <taxon>IRL clade</taxon>
        <taxon>Fabeae</taxon>
        <taxon>Lathyrus</taxon>
    </lineage>
</organism>
<feature type="transmembrane region" description="Helical" evidence="1">
    <location>
        <begin position="73"/>
        <end position="91"/>
    </location>
</feature>
<comment type="caution">
    <text evidence="2">The sequence shown here is derived from an EMBL/GenBank/DDBJ whole genome shotgun (WGS) entry which is preliminary data.</text>
</comment>
<feature type="non-terminal residue" evidence="2">
    <location>
        <position position="1"/>
    </location>
</feature>
<keyword evidence="3" id="KW-1185">Reference proteome</keyword>
<keyword evidence="1" id="KW-1133">Transmembrane helix</keyword>
<evidence type="ECO:0000313" key="2">
    <source>
        <dbReference type="EMBL" id="KAI5410878.1"/>
    </source>
</evidence>
<dbReference type="Gramene" id="Psat05G0613900-T1">
    <property type="protein sequence ID" value="KAI5410878.1"/>
    <property type="gene ID" value="KIW84_056139"/>
</dbReference>
<sequence length="134" mass="15539">FKIVILAMTNYSVQNGFEYFSFIITRIFLKRRHLSLSLKTCIYISIQSTITSHINISYSFNYLFSKMTNFKKVILNLAFLFVILLSMKVAATTRIPPWIIEPHHQTHGRQLNLNVQDRPRNHNYGIPPPPGANS</sequence>
<proteinExistence type="predicted"/>
<name>A0A9D4WXF0_PEA</name>
<dbReference type="EMBL" id="JAMSHJ010000005">
    <property type="protein sequence ID" value="KAI5410878.1"/>
    <property type="molecule type" value="Genomic_DNA"/>
</dbReference>
<reference evidence="2 3" key="1">
    <citation type="journal article" date="2022" name="Nat. Genet.">
        <title>Improved pea reference genome and pan-genome highlight genomic features and evolutionary characteristics.</title>
        <authorList>
            <person name="Yang T."/>
            <person name="Liu R."/>
            <person name="Luo Y."/>
            <person name="Hu S."/>
            <person name="Wang D."/>
            <person name="Wang C."/>
            <person name="Pandey M.K."/>
            <person name="Ge S."/>
            <person name="Xu Q."/>
            <person name="Li N."/>
            <person name="Li G."/>
            <person name="Huang Y."/>
            <person name="Saxena R.K."/>
            <person name="Ji Y."/>
            <person name="Li M."/>
            <person name="Yan X."/>
            <person name="He Y."/>
            <person name="Liu Y."/>
            <person name="Wang X."/>
            <person name="Xiang C."/>
            <person name="Varshney R.K."/>
            <person name="Ding H."/>
            <person name="Gao S."/>
            <person name="Zong X."/>
        </authorList>
    </citation>
    <scope>NUCLEOTIDE SEQUENCE [LARGE SCALE GENOMIC DNA]</scope>
    <source>
        <strain evidence="2 3">cv. Zhongwan 6</strain>
    </source>
</reference>
<keyword evidence="1" id="KW-0812">Transmembrane</keyword>
<evidence type="ECO:0000256" key="1">
    <source>
        <dbReference type="SAM" id="Phobius"/>
    </source>
</evidence>
<evidence type="ECO:0000313" key="3">
    <source>
        <dbReference type="Proteomes" id="UP001058974"/>
    </source>
</evidence>